<name>A0A6A5V556_9PLEO</name>
<organism evidence="2 3">
    <name type="scientific">Bimuria novae-zelandiae CBS 107.79</name>
    <dbReference type="NCBI Taxonomy" id="1447943"/>
    <lineage>
        <taxon>Eukaryota</taxon>
        <taxon>Fungi</taxon>
        <taxon>Dikarya</taxon>
        <taxon>Ascomycota</taxon>
        <taxon>Pezizomycotina</taxon>
        <taxon>Dothideomycetes</taxon>
        <taxon>Pleosporomycetidae</taxon>
        <taxon>Pleosporales</taxon>
        <taxon>Massarineae</taxon>
        <taxon>Didymosphaeriaceae</taxon>
        <taxon>Bimuria</taxon>
    </lineage>
</organism>
<evidence type="ECO:0000313" key="3">
    <source>
        <dbReference type="Proteomes" id="UP000800036"/>
    </source>
</evidence>
<keyword evidence="3" id="KW-1185">Reference proteome</keyword>
<sequence length="166" mass="18729">MSLKSTRLALIIVKRRIKRLLKFKTPVRAIKKEKPLKKLLGELLISYRGWLYSLIVWVVNISKTSTTANLVNDSGAFILSPSRISSPSLPPTSAEQSRPSGPSTRKRGSPHPDVAPGAELSEVEEAVRIASRKLEQIDQDRRNCQDKLKLLDKEKEYVQKILDKKT</sequence>
<proteinExistence type="predicted"/>
<dbReference type="AlphaFoldDB" id="A0A6A5V556"/>
<dbReference type="EMBL" id="ML976688">
    <property type="protein sequence ID" value="KAF1972255.1"/>
    <property type="molecule type" value="Genomic_DNA"/>
</dbReference>
<gene>
    <name evidence="2" type="ORF">BU23DRAFT_569260</name>
</gene>
<feature type="compositionally biased region" description="Polar residues" evidence="1">
    <location>
        <begin position="94"/>
        <end position="103"/>
    </location>
</feature>
<evidence type="ECO:0000313" key="2">
    <source>
        <dbReference type="EMBL" id="KAF1972255.1"/>
    </source>
</evidence>
<protein>
    <submittedName>
        <fullName evidence="2">Uncharacterized protein</fullName>
    </submittedName>
</protein>
<feature type="compositionally biased region" description="Low complexity" evidence="1">
    <location>
        <begin position="81"/>
        <end position="93"/>
    </location>
</feature>
<accession>A0A6A5V556</accession>
<reference evidence="2" key="1">
    <citation type="journal article" date="2020" name="Stud. Mycol.">
        <title>101 Dothideomycetes genomes: a test case for predicting lifestyles and emergence of pathogens.</title>
        <authorList>
            <person name="Haridas S."/>
            <person name="Albert R."/>
            <person name="Binder M."/>
            <person name="Bloem J."/>
            <person name="Labutti K."/>
            <person name="Salamov A."/>
            <person name="Andreopoulos B."/>
            <person name="Baker S."/>
            <person name="Barry K."/>
            <person name="Bills G."/>
            <person name="Bluhm B."/>
            <person name="Cannon C."/>
            <person name="Castanera R."/>
            <person name="Culley D."/>
            <person name="Daum C."/>
            <person name="Ezra D."/>
            <person name="Gonzalez J."/>
            <person name="Henrissat B."/>
            <person name="Kuo A."/>
            <person name="Liang C."/>
            <person name="Lipzen A."/>
            <person name="Lutzoni F."/>
            <person name="Magnuson J."/>
            <person name="Mondo S."/>
            <person name="Nolan M."/>
            <person name="Ohm R."/>
            <person name="Pangilinan J."/>
            <person name="Park H.-J."/>
            <person name="Ramirez L."/>
            <person name="Alfaro M."/>
            <person name="Sun H."/>
            <person name="Tritt A."/>
            <person name="Yoshinaga Y."/>
            <person name="Zwiers L.-H."/>
            <person name="Turgeon B."/>
            <person name="Goodwin S."/>
            <person name="Spatafora J."/>
            <person name="Crous P."/>
            <person name="Grigoriev I."/>
        </authorList>
    </citation>
    <scope>NUCLEOTIDE SEQUENCE</scope>
    <source>
        <strain evidence="2">CBS 107.79</strain>
    </source>
</reference>
<feature type="region of interest" description="Disordered" evidence="1">
    <location>
        <begin position="81"/>
        <end position="122"/>
    </location>
</feature>
<dbReference type="Proteomes" id="UP000800036">
    <property type="component" value="Unassembled WGS sequence"/>
</dbReference>
<evidence type="ECO:0000256" key="1">
    <source>
        <dbReference type="SAM" id="MobiDB-lite"/>
    </source>
</evidence>